<dbReference type="CDD" id="cd00586">
    <property type="entry name" value="4HBT"/>
    <property type="match status" value="1"/>
</dbReference>
<feature type="domain" description="UspA" evidence="8">
    <location>
        <begin position="438"/>
        <end position="589"/>
    </location>
</feature>
<evidence type="ECO:0000256" key="7">
    <source>
        <dbReference type="ARBA" id="ARBA00023098"/>
    </source>
</evidence>
<dbReference type="FunFam" id="3.10.129.10:FF:000037">
    <property type="entry name" value="acyl-acyl carrier protein thioesterase ATL3, chloroplastic"/>
    <property type="match status" value="1"/>
</dbReference>
<evidence type="ECO:0000313" key="10">
    <source>
        <dbReference type="Proteomes" id="UP000583929"/>
    </source>
</evidence>
<dbReference type="Pfam" id="PF00582">
    <property type="entry name" value="Usp"/>
    <property type="match status" value="2"/>
</dbReference>
<evidence type="ECO:0000256" key="2">
    <source>
        <dbReference type="ARBA" id="ARBA00005953"/>
    </source>
</evidence>
<keyword evidence="5" id="KW-0378">Hydrolase</keyword>
<dbReference type="AlphaFoldDB" id="A0A7J6HJE5"/>
<dbReference type="GO" id="GO:0009507">
    <property type="term" value="C:chloroplast"/>
    <property type="evidence" value="ECO:0007669"/>
    <property type="project" value="UniProtKB-SubCell"/>
</dbReference>
<keyword evidence="4" id="KW-0934">Plastid</keyword>
<dbReference type="InterPro" id="IPR014729">
    <property type="entry name" value="Rossmann-like_a/b/a_fold"/>
</dbReference>
<dbReference type="EMBL" id="JAATIQ010000040">
    <property type="protein sequence ID" value="KAF4395374.1"/>
    <property type="molecule type" value="Genomic_DNA"/>
</dbReference>
<evidence type="ECO:0000313" key="9">
    <source>
        <dbReference type="EMBL" id="KAF4395374.1"/>
    </source>
</evidence>
<keyword evidence="3" id="KW-0150">Chloroplast</keyword>
<dbReference type="PANTHER" id="PTHR31964">
    <property type="entry name" value="ADENINE NUCLEOTIDE ALPHA HYDROLASES-LIKE SUPERFAMILY PROTEIN"/>
    <property type="match status" value="1"/>
</dbReference>
<proteinExistence type="inferred from homology"/>
<comment type="caution">
    <text evidence="9">The sequence shown here is derived from an EMBL/GenBank/DDBJ whole genome shotgun (WGS) entry which is preliminary data.</text>
</comment>
<dbReference type="GO" id="GO:0016297">
    <property type="term" value="F:fatty acyl-[ACP] hydrolase activity"/>
    <property type="evidence" value="ECO:0007669"/>
    <property type="project" value="UniProtKB-ARBA"/>
</dbReference>
<keyword evidence="7" id="KW-0443">Lipid metabolism</keyword>
<evidence type="ECO:0000256" key="5">
    <source>
        <dbReference type="ARBA" id="ARBA00022801"/>
    </source>
</evidence>
<evidence type="ECO:0000256" key="3">
    <source>
        <dbReference type="ARBA" id="ARBA00022528"/>
    </source>
</evidence>
<feature type="domain" description="UspA" evidence="8">
    <location>
        <begin position="314"/>
        <end position="436"/>
    </location>
</feature>
<dbReference type="Gene3D" id="3.10.129.10">
    <property type="entry name" value="Hotdog Thioesterase"/>
    <property type="match status" value="1"/>
</dbReference>
<keyword evidence="10" id="KW-1185">Reference proteome</keyword>
<evidence type="ECO:0000256" key="6">
    <source>
        <dbReference type="ARBA" id="ARBA00022946"/>
    </source>
</evidence>
<dbReference type="GO" id="GO:0006629">
    <property type="term" value="P:lipid metabolic process"/>
    <property type="evidence" value="ECO:0007669"/>
    <property type="project" value="UniProtKB-KW"/>
</dbReference>
<dbReference type="Gene3D" id="3.40.50.620">
    <property type="entry name" value="HUPs"/>
    <property type="match status" value="2"/>
</dbReference>
<sequence length="591" mass="65831">MLLTLSPSYNPHAAPILYRPISSSPSFSSSSSLAFPLTRRLLTPPRLRSFPNSTLTSCNSVPFDVRGGKGMNEFYEIELKVRDYELDQYGVVNNAVYASYCQHGRHELFESLGLSCDAVARSGDALALSELSLKFLAPLRSGDKFVVKVRISGSSAARFYIEHLILKLPNQERIVEAQATAVWLDKNYRPIRIPSEQDVWWRIWLFSWIGWCELVLGLVKASCVRLPCSNLHLSSYIMANGVDFRVKPQLLELKMNVDTALFEAQGQERFGWVVTDRYGRLVVAHACFQEGAIDPVVPEAIEIREALSLIKIHYALQWALDNLHHTILDSKLVIFTVQSTVDLGYIFASSYGSARTSLSLSPELVVSIQERNKKVAVALLEKATEICSKHQIEAETLTEVGDPKEKICEAVDKFNIQLLVIGSHGRGTIQRALLGSLIMVGIDESELSYDALIWVLENLKESFKDNHLFIFATQSLTTAVLPSLGLAHFHFHLSPTMDLISQNQQQNMKISLGLLEKSKRICAKHGVKVKTFTEGGDPKMAICKAVEEHNIDLLVLGQKSKGIIERALLGSSLSDYCLSNAKCPVLVVKKT</sequence>
<dbReference type="SUPFAM" id="SSF54637">
    <property type="entry name" value="Thioesterase/thiol ester dehydrase-isomerase"/>
    <property type="match status" value="1"/>
</dbReference>
<organism evidence="9 10">
    <name type="scientific">Cannabis sativa</name>
    <name type="common">Hemp</name>
    <name type="synonym">Marijuana</name>
    <dbReference type="NCBI Taxonomy" id="3483"/>
    <lineage>
        <taxon>Eukaryota</taxon>
        <taxon>Viridiplantae</taxon>
        <taxon>Streptophyta</taxon>
        <taxon>Embryophyta</taxon>
        <taxon>Tracheophyta</taxon>
        <taxon>Spermatophyta</taxon>
        <taxon>Magnoliopsida</taxon>
        <taxon>eudicotyledons</taxon>
        <taxon>Gunneridae</taxon>
        <taxon>Pentapetalae</taxon>
        <taxon>rosids</taxon>
        <taxon>fabids</taxon>
        <taxon>Rosales</taxon>
        <taxon>Cannabaceae</taxon>
        <taxon>Cannabis</taxon>
    </lineage>
</organism>
<dbReference type="Proteomes" id="UP000583929">
    <property type="component" value="Unassembled WGS sequence"/>
</dbReference>
<dbReference type="CDD" id="cd23659">
    <property type="entry name" value="USP_At3g01520-like"/>
    <property type="match status" value="2"/>
</dbReference>
<protein>
    <recommendedName>
        <fullName evidence="8">UspA domain-containing protein</fullName>
    </recommendedName>
</protein>
<dbReference type="Pfam" id="PF13279">
    <property type="entry name" value="4HBT_2"/>
    <property type="match status" value="1"/>
</dbReference>
<dbReference type="SUPFAM" id="SSF52402">
    <property type="entry name" value="Adenine nucleotide alpha hydrolases-like"/>
    <property type="match status" value="2"/>
</dbReference>
<comment type="similarity">
    <text evidence="2">Belongs to the 4-hydroxybenzoyl-CoA thioesterase family.</text>
</comment>
<dbReference type="InterPro" id="IPR006016">
    <property type="entry name" value="UspA"/>
</dbReference>
<dbReference type="PANTHER" id="PTHR31964:SF134">
    <property type="entry name" value="ADENINE NUCLEOTIDE ALPHA HYDROLASES-LIKE SUPERFAMILY PROTEIN"/>
    <property type="match status" value="1"/>
</dbReference>
<name>A0A7J6HJE5_CANSA</name>
<comment type="subcellular location">
    <subcellularLocation>
        <location evidence="1">Plastid</location>
        <location evidence="1">Chloroplast</location>
    </subcellularLocation>
</comment>
<keyword evidence="6" id="KW-0809">Transit peptide</keyword>
<evidence type="ECO:0000256" key="4">
    <source>
        <dbReference type="ARBA" id="ARBA00022640"/>
    </source>
</evidence>
<reference evidence="9 10" key="1">
    <citation type="journal article" date="2020" name="bioRxiv">
        <title>Sequence and annotation of 42 cannabis genomes reveals extensive copy number variation in cannabinoid synthesis and pathogen resistance genes.</title>
        <authorList>
            <person name="Mckernan K.J."/>
            <person name="Helbert Y."/>
            <person name="Kane L.T."/>
            <person name="Ebling H."/>
            <person name="Zhang L."/>
            <person name="Liu B."/>
            <person name="Eaton Z."/>
            <person name="Mclaughlin S."/>
            <person name="Kingan S."/>
            <person name="Baybayan P."/>
            <person name="Concepcion G."/>
            <person name="Jordan M."/>
            <person name="Riva A."/>
            <person name="Barbazuk W."/>
            <person name="Harkins T."/>
        </authorList>
    </citation>
    <scope>NUCLEOTIDE SEQUENCE [LARGE SCALE GENOMIC DNA]</scope>
    <source>
        <strain evidence="10">cv. Jamaican Lion 4</strain>
        <tissue evidence="9">Leaf</tissue>
    </source>
</reference>
<evidence type="ECO:0000259" key="8">
    <source>
        <dbReference type="Pfam" id="PF00582"/>
    </source>
</evidence>
<dbReference type="InterPro" id="IPR029069">
    <property type="entry name" value="HotDog_dom_sf"/>
</dbReference>
<accession>A0A7J6HJE5</accession>
<gene>
    <name evidence="9" type="ORF">G4B88_010838</name>
</gene>
<evidence type="ECO:0000256" key="1">
    <source>
        <dbReference type="ARBA" id="ARBA00004229"/>
    </source>
</evidence>